<gene>
    <name evidence="9" type="ORF">G6N74_11075</name>
</gene>
<evidence type="ECO:0000256" key="5">
    <source>
        <dbReference type="ARBA" id="ARBA00055538"/>
    </source>
</evidence>
<accession>A0A7C9VC64</accession>
<evidence type="ECO:0000256" key="1">
    <source>
        <dbReference type="ARBA" id="ARBA00004418"/>
    </source>
</evidence>
<keyword evidence="3" id="KW-0813">Transport</keyword>
<dbReference type="AlphaFoldDB" id="A0A7C9VC64"/>
<dbReference type="SUPFAM" id="SSF53850">
    <property type="entry name" value="Periplasmic binding protein-like II"/>
    <property type="match status" value="1"/>
</dbReference>
<dbReference type="FunFam" id="3.40.190.10:FF:000050">
    <property type="entry name" value="Sulfonate ABC transporter substrate-binding protein"/>
    <property type="match status" value="1"/>
</dbReference>
<feature type="chain" id="PRO_5028920606" description="Putative aliphatic sulfonates-binding protein" evidence="7">
    <location>
        <begin position="29"/>
        <end position="320"/>
    </location>
</feature>
<dbReference type="Pfam" id="PF09084">
    <property type="entry name" value="NMT1"/>
    <property type="match status" value="1"/>
</dbReference>
<reference evidence="9 10" key="1">
    <citation type="submission" date="2020-02" db="EMBL/GenBank/DDBJ databases">
        <title>Genome sequence of the type strain CGMCC 1.15528 of Mesorhizobium zhangyense.</title>
        <authorList>
            <person name="Gao J."/>
            <person name="Sun J."/>
        </authorList>
    </citation>
    <scope>NUCLEOTIDE SEQUENCE [LARGE SCALE GENOMIC DNA]</scope>
    <source>
        <strain evidence="9 10">CGMCC 1.15528</strain>
    </source>
</reference>
<dbReference type="InterPro" id="IPR010067">
    <property type="entry name" value="ABC_SsuA_sub-bd"/>
</dbReference>
<feature type="domain" description="Solute-binding protein family 3/N-terminal" evidence="8">
    <location>
        <begin position="34"/>
        <end position="250"/>
    </location>
</feature>
<dbReference type="InterPro" id="IPR001638">
    <property type="entry name" value="Solute-binding_3/MltF_N"/>
</dbReference>
<dbReference type="RefSeq" id="WP_165117220.1">
    <property type="nucleotide sequence ID" value="NZ_JAAKZG010000004.1"/>
</dbReference>
<keyword evidence="10" id="KW-1185">Reference proteome</keyword>
<dbReference type="EMBL" id="JAAKZG010000004">
    <property type="protein sequence ID" value="NGN41612.1"/>
    <property type="molecule type" value="Genomic_DNA"/>
</dbReference>
<dbReference type="GO" id="GO:0042597">
    <property type="term" value="C:periplasmic space"/>
    <property type="evidence" value="ECO:0007669"/>
    <property type="project" value="UniProtKB-SubCell"/>
</dbReference>
<dbReference type="PANTHER" id="PTHR30024">
    <property type="entry name" value="ALIPHATIC SULFONATES-BINDING PROTEIN-RELATED"/>
    <property type="match status" value="1"/>
</dbReference>
<evidence type="ECO:0000259" key="8">
    <source>
        <dbReference type="SMART" id="SM00062"/>
    </source>
</evidence>
<dbReference type="GO" id="GO:0016020">
    <property type="term" value="C:membrane"/>
    <property type="evidence" value="ECO:0007669"/>
    <property type="project" value="InterPro"/>
</dbReference>
<evidence type="ECO:0000256" key="4">
    <source>
        <dbReference type="ARBA" id="ARBA00022729"/>
    </source>
</evidence>
<evidence type="ECO:0000256" key="6">
    <source>
        <dbReference type="ARBA" id="ARBA00070228"/>
    </source>
</evidence>
<dbReference type="InterPro" id="IPR006311">
    <property type="entry name" value="TAT_signal"/>
</dbReference>
<dbReference type="GO" id="GO:0042626">
    <property type="term" value="F:ATPase-coupled transmembrane transporter activity"/>
    <property type="evidence" value="ECO:0007669"/>
    <property type="project" value="InterPro"/>
</dbReference>
<dbReference type="NCBIfam" id="TIGR01728">
    <property type="entry name" value="SsuA_fam"/>
    <property type="match status" value="1"/>
</dbReference>
<evidence type="ECO:0000313" key="10">
    <source>
        <dbReference type="Proteomes" id="UP000481252"/>
    </source>
</evidence>
<evidence type="ECO:0000256" key="7">
    <source>
        <dbReference type="SAM" id="SignalP"/>
    </source>
</evidence>
<dbReference type="SMART" id="SM00062">
    <property type="entry name" value="PBPb"/>
    <property type="match status" value="1"/>
</dbReference>
<comment type="caution">
    <text evidence="9">The sequence shown here is derived from an EMBL/GenBank/DDBJ whole genome shotgun (WGS) entry which is preliminary data.</text>
</comment>
<dbReference type="PANTHER" id="PTHR30024:SF42">
    <property type="entry name" value="ALIPHATIC SULFONATES-BINDING PROTEIN-RELATED"/>
    <property type="match status" value="1"/>
</dbReference>
<dbReference type="PROSITE" id="PS51318">
    <property type="entry name" value="TAT"/>
    <property type="match status" value="1"/>
</dbReference>
<organism evidence="9 10">
    <name type="scientific">Mesorhizobium zhangyense</name>
    <dbReference type="NCBI Taxonomy" id="1776730"/>
    <lineage>
        <taxon>Bacteria</taxon>
        <taxon>Pseudomonadati</taxon>
        <taxon>Pseudomonadota</taxon>
        <taxon>Alphaproteobacteria</taxon>
        <taxon>Hyphomicrobiales</taxon>
        <taxon>Phyllobacteriaceae</taxon>
        <taxon>Mesorhizobium</taxon>
    </lineage>
</organism>
<evidence type="ECO:0000256" key="2">
    <source>
        <dbReference type="ARBA" id="ARBA00010742"/>
    </source>
</evidence>
<proteinExistence type="inferred from homology"/>
<dbReference type="Proteomes" id="UP000481252">
    <property type="component" value="Unassembled WGS sequence"/>
</dbReference>
<sequence length="320" mass="34047">MLKRRHFLSGLMGAALLTGALSLGNARAEDAPGEFRIGYQKSSSLLVVARQKQVFEQRLKSLGVDSVRWVEFQFGPPLLEALGAGAIDFGVTGDTPPILAQSAGAGLVYAASSPAVQNAILVPKDSPIKSVADLKGKKVAFGKGSSSHNFTVQALKKGGLAYSDIVPAFLSPADAVAAFTTGSVDAWAVWDPYFAIAEIKHNAHALVTTADGLDSNSFYLANKDFAERHPNVLKAAVEELSGVAKWASENRHELAKISAEATGIELAAQKAATDRYKIEVRALSDEVIAQQQSIADTFYDLKLIPNAIKVRDIVWSAPSN</sequence>
<keyword evidence="4 7" id="KW-0732">Signal</keyword>
<comment type="subcellular location">
    <subcellularLocation>
        <location evidence="1">Periplasm</location>
    </subcellularLocation>
</comment>
<evidence type="ECO:0000256" key="3">
    <source>
        <dbReference type="ARBA" id="ARBA00022448"/>
    </source>
</evidence>
<protein>
    <recommendedName>
        <fullName evidence="6">Putative aliphatic sulfonates-binding protein</fullName>
    </recommendedName>
</protein>
<name>A0A7C9VC64_9HYPH</name>
<feature type="signal peptide" evidence="7">
    <location>
        <begin position="1"/>
        <end position="28"/>
    </location>
</feature>
<evidence type="ECO:0000313" key="9">
    <source>
        <dbReference type="EMBL" id="NGN41612.1"/>
    </source>
</evidence>
<dbReference type="InterPro" id="IPR015168">
    <property type="entry name" value="SsuA/THI5"/>
</dbReference>
<dbReference type="Gene3D" id="3.40.190.10">
    <property type="entry name" value="Periplasmic binding protein-like II"/>
    <property type="match status" value="2"/>
</dbReference>
<comment type="similarity">
    <text evidence="2">Belongs to the bacterial solute-binding protein SsuA/TauA family.</text>
</comment>
<comment type="function">
    <text evidence="5">Part of a binding-protein-dependent transport system for aliphatic sulfonates. Putative binding protein.</text>
</comment>